<comment type="caution">
    <text evidence="2">The sequence shown here is derived from an EMBL/GenBank/DDBJ whole genome shotgun (WGS) entry which is preliminary data.</text>
</comment>
<dbReference type="AlphaFoldDB" id="A0A835W444"/>
<proteinExistence type="predicted"/>
<accession>A0A835W444</accession>
<feature type="region of interest" description="Disordered" evidence="1">
    <location>
        <begin position="270"/>
        <end position="344"/>
    </location>
</feature>
<dbReference type="OrthoDB" id="545063at2759"/>
<protein>
    <submittedName>
        <fullName evidence="2">Uncharacterized protein</fullName>
    </submittedName>
</protein>
<sequence>MDAMLRNITAGSSAAANPLLRSVLGPNASAADYAEVAEYAENMWKMMDEMAEQDPEGYQDFIKTQAQVAKEEAEKARDPHVESLAPALVLEAQAQQPQAAAAAAVAAAAAGGAPASVANLVAGNKAVARVHVWAATDASGLRPAHFAGGAPLRPGAEAPPGGSWAGLVIPLAEYRPGMTRPGQVLTHHFHVAAHGDAVRAAVADAPPGARGALLEAVSQFAEAEYRLALSRSVRTLQVHRDAMGEREFERLQKQQQERVQRAAAKAAQAAGVDDATSTAMAAGHGSGAAPNPAVPHSLLEELKTLGSSTPKPPAGAAAAGGKEAAAGGAASAKAKKKPLIEELD</sequence>
<evidence type="ECO:0000313" key="2">
    <source>
        <dbReference type="EMBL" id="KAG2435161.1"/>
    </source>
</evidence>
<organism evidence="2 3">
    <name type="scientific">Chlamydomonas incerta</name>
    <dbReference type="NCBI Taxonomy" id="51695"/>
    <lineage>
        <taxon>Eukaryota</taxon>
        <taxon>Viridiplantae</taxon>
        <taxon>Chlorophyta</taxon>
        <taxon>core chlorophytes</taxon>
        <taxon>Chlorophyceae</taxon>
        <taxon>CS clade</taxon>
        <taxon>Chlamydomonadales</taxon>
        <taxon>Chlamydomonadaceae</taxon>
        <taxon>Chlamydomonas</taxon>
    </lineage>
</organism>
<dbReference type="Proteomes" id="UP000650467">
    <property type="component" value="Unassembled WGS sequence"/>
</dbReference>
<gene>
    <name evidence="2" type="ORF">HXX76_007245</name>
</gene>
<keyword evidence="3" id="KW-1185">Reference proteome</keyword>
<evidence type="ECO:0000256" key="1">
    <source>
        <dbReference type="SAM" id="MobiDB-lite"/>
    </source>
</evidence>
<reference evidence="2" key="1">
    <citation type="journal article" date="2020" name="bioRxiv">
        <title>Comparative genomics of Chlamydomonas.</title>
        <authorList>
            <person name="Craig R.J."/>
            <person name="Hasan A.R."/>
            <person name="Ness R.W."/>
            <person name="Keightley P.D."/>
        </authorList>
    </citation>
    <scope>NUCLEOTIDE SEQUENCE</scope>
    <source>
        <strain evidence="2">SAG 7.73</strain>
    </source>
</reference>
<name>A0A835W444_CHLIN</name>
<evidence type="ECO:0000313" key="3">
    <source>
        <dbReference type="Proteomes" id="UP000650467"/>
    </source>
</evidence>
<dbReference type="EMBL" id="JAEHOC010000015">
    <property type="protein sequence ID" value="KAG2435161.1"/>
    <property type="molecule type" value="Genomic_DNA"/>
</dbReference>
<feature type="compositionally biased region" description="Low complexity" evidence="1">
    <location>
        <begin position="314"/>
        <end position="332"/>
    </location>
</feature>